<name>A8B2U8_GIAIC</name>
<dbReference type="GO" id="GO:0004674">
    <property type="term" value="F:protein serine/threonine kinase activity"/>
    <property type="evidence" value="ECO:0000318"/>
    <property type="project" value="GO_Central"/>
</dbReference>
<dbReference type="FunFam" id="1.10.510.10:FF:001228">
    <property type="entry name" value="Kinase, NEK"/>
    <property type="match status" value="1"/>
</dbReference>
<evidence type="ECO:0000256" key="7">
    <source>
        <dbReference type="ARBA" id="ARBA00047899"/>
    </source>
</evidence>
<dbReference type="OMA" id="FIVIIME"/>
<evidence type="ECO:0000256" key="8">
    <source>
        <dbReference type="ARBA" id="ARBA00048679"/>
    </source>
</evidence>
<dbReference type="CDD" id="cd00180">
    <property type="entry name" value="PKc"/>
    <property type="match status" value="1"/>
</dbReference>
<dbReference type="KEGG" id="gla:GL50803_0011040"/>
<dbReference type="PANTHER" id="PTHR43671">
    <property type="entry name" value="SERINE/THREONINE-PROTEIN KINASE NEK"/>
    <property type="match status" value="1"/>
</dbReference>
<evidence type="ECO:0000256" key="4">
    <source>
        <dbReference type="ARBA" id="ARBA00022741"/>
    </source>
</evidence>
<dbReference type="PROSITE" id="PS50011">
    <property type="entry name" value="PROTEIN_KINASE_DOM"/>
    <property type="match status" value="1"/>
</dbReference>
<evidence type="ECO:0000313" key="11">
    <source>
        <dbReference type="Proteomes" id="UP000001548"/>
    </source>
</evidence>
<proteinExistence type="predicted"/>
<protein>
    <recommendedName>
        <fullName evidence="1">non-specific serine/threonine protein kinase</fullName>
        <ecNumber evidence="1">2.7.11.1</ecNumber>
    </recommendedName>
</protein>
<dbReference type="VEuPathDB" id="GiardiaDB:GL50803_11040"/>
<dbReference type="GeneID" id="5702980"/>
<dbReference type="PROSITE" id="PS00108">
    <property type="entry name" value="PROTEIN_KINASE_ST"/>
    <property type="match status" value="1"/>
</dbReference>
<dbReference type="GO" id="GO:0005524">
    <property type="term" value="F:ATP binding"/>
    <property type="evidence" value="ECO:0007669"/>
    <property type="project" value="UniProtKB-KW"/>
</dbReference>
<dbReference type="Gene3D" id="1.10.510.10">
    <property type="entry name" value="Transferase(Phosphotransferase) domain 1"/>
    <property type="match status" value="1"/>
</dbReference>
<comment type="caution">
    <text evidence="10">The sequence shown here is derived from an EMBL/GenBank/DDBJ whole genome shotgun (WGS) entry which is preliminary data.</text>
</comment>
<comment type="catalytic activity">
    <reaction evidence="8">
        <text>L-seryl-[protein] + ATP = O-phospho-L-seryl-[protein] + ADP + H(+)</text>
        <dbReference type="Rhea" id="RHEA:17989"/>
        <dbReference type="Rhea" id="RHEA-COMP:9863"/>
        <dbReference type="Rhea" id="RHEA-COMP:11604"/>
        <dbReference type="ChEBI" id="CHEBI:15378"/>
        <dbReference type="ChEBI" id="CHEBI:29999"/>
        <dbReference type="ChEBI" id="CHEBI:30616"/>
        <dbReference type="ChEBI" id="CHEBI:83421"/>
        <dbReference type="ChEBI" id="CHEBI:456216"/>
        <dbReference type="EC" id="2.7.11.1"/>
    </reaction>
</comment>
<dbReference type="EMBL" id="AACB03000003">
    <property type="protein sequence ID" value="KAE8303047.1"/>
    <property type="molecule type" value="Genomic_DNA"/>
</dbReference>
<keyword evidence="11" id="KW-1185">Reference proteome</keyword>
<keyword evidence="4" id="KW-0547">Nucleotide-binding</keyword>
<feature type="domain" description="Protein kinase" evidence="9">
    <location>
        <begin position="20"/>
        <end position="280"/>
    </location>
</feature>
<dbReference type="SMART" id="SM00220">
    <property type="entry name" value="S_TKc"/>
    <property type="match status" value="1"/>
</dbReference>
<dbReference type="Proteomes" id="UP000001548">
    <property type="component" value="Unassembled WGS sequence"/>
</dbReference>
<dbReference type="AlphaFoldDB" id="A8B2U8"/>
<dbReference type="Gene3D" id="3.30.200.20">
    <property type="entry name" value="Phosphorylase Kinase, domain 1"/>
    <property type="match status" value="1"/>
</dbReference>
<dbReference type="SUPFAM" id="SSF56112">
    <property type="entry name" value="Protein kinase-like (PK-like)"/>
    <property type="match status" value="1"/>
</dbReference>
<dbReference type="STRING" id="184922.A8B2U8"/>
<accession>A8B2U8</accession>
<keyword evidence="6" id="KW-0067">ATP-binding</keyword>
<sequence>MNCKAKEIVTDPAAVNALISRLGQELGQGLYGTVHSIDGEQDKVVKEISTLDLSEHSVAALEKGIITLTELSHPNLIRYEGIYKSNNAIYMTMARYACSLESTVRAYKRTNRSFSTAQVIDVAKQIGSALEYLHNSADAHNEDKRQEIVHGDVKLANILVNKEETKFVLTDLGFGDQNATTALMYCIAPEVLLGDKLTPAADMWSLGIVLYELSSKLKTPFLLEAKQPRTVYVAGWTPNLSAIKDVTIRSILEHILVLNPKERLTASMLMQVLKPQDEFSSISSMLEIRTLKKKLEEMEEKLRRLEEYSHDPNVYNEPFEY</sequence>
<gene>
    <name evidence="10" type="ORF">GL50803_0011040</name>
</gene>
<dbReference type="HOGENOM" id="CLU_070457_0_0_1"/>
<dbReference type="Pfam" id="PF00069">
    <property type="entry name" value="Pkinase"/>
    <property type="match status" value="1"/>
</dbReference>
<dbReference type="PANTHER" id="PTHR43671:SF98">
    <property type="entry name" value="SERINE_THREONINE-PROTEIN KINASE NEK11"/>
    <property type="match status" value="1"/>
</dbReference>
<evidence type="ECO:0000259" key="9">
    <source>
        <dbReference type="PROSITE" id="PS50011"/>
    </source>
</evidence>
<keyword evidence="2" id="KW-0723">Serine/threonine-protein kinase</keyword>
<keyword evidence="3" id="KW-0808">Transferase</keyword>
<evidence type="ECO:0000256" key="5">
    <source>
        <dbReference type="ARBA" id="ARBA00022777"/>
    </source>
</evidence>
<dbReference type="EC" id="2.7.11.1" evidence="1"/>
<comment type="catalytic activity">
    <reaction evidence="7">
        <text>L-threonyl-[protein] + ATP = O-phospho-L-threonyl-[protein] + ADP + H(+)</text>
        <dbReference type="Rhea" id="RHEA:46608"/>
        <dbReference type="Rhea" id="RHEA-COMP:11060"/>
        <dbReference type="Rhea" id="RHEA-COMP:11605"/>
        <dbReference type="ChEBI" id="CHEBI:15378"/>
        <dbReference type="ChEBI" id="CHEBI:30013"/>
        <dbReference type="ChEBI" id="CHEBI:30616"/>
        <dbReference type="ChEBI" id="CHEBI:61977"/>
        <dbReference type="ChEBI" id="CHEBI:456216"/>
        <dbReference type="EC" id="2.7.11.1"/>
    </reaction>
</comment>
<evidence type="ECO:0000256" key="3">
    <source>
        <dbReference type="ARBA" id="ARBA00022679"/>
    </source>
</evidence>
<dbReference type="InterPro" id="IPR011009">
    <property type="entry name" value="Kinase-like_dom_sf"/>
</dbReference>
<reference evidence="10 11" key="1">
    <citation type="journal article" date="2007" name="Science">
        <title>Genomic minimalism in the early diverging intestinal parasite Giardia lamblia.</title>
        <authorList>
            <person name="Morrison H.G."/>
            <person name="McArthur A.G."/>
            <person name="Gillin F.D."/>
            <person name="Aley S.B."/>
            <person name="Adam R.D."/>
            <person name="Olsen G.J."/>
            <person name="Best A.A."/>
            <person name="Cande W.Z."/>
            <person name="Chen F."/>
            <person name="Cipriano M.J."/>
            <person name="Davids B.J."/>
            <person name="Dawson S.C."/>
            <person name="Elmendorf H.G."/>
            <person name="Hehl A.B."/>
            <person name="Holder M.E."/>
            <person name="Huse S.M."/>
            <person name="Kim U.U."/>
            <person name="Lasek-Nesselquist E."/>
            <person name="Manning G."/>
            <person name="Nigam A."/>
            <person name="Nixon J.E."/>
            <person name="Palm D."/>
            <person name="Passamaneck N.E."/>
            <person name="Prabhu A."/>
            <person name="Reich C.I."/>
            <person name="Reiner D.S."/>
            <person name="Samuelson J."/>
            <person name="Svard S.G."/>
            <person name="Sogin M.L."/>
        </authorList>
    </citation>
    <scope>NUCLEOTIDE SEQUENCE [LARGE SCALE GENOMIC DNA]</scope>
    <source>
        <strain evidence="10 11">WB C6</strain>
    </source>
</reference>
<dbReference type="RefSeq" id="XP_001710054.1">
    <property type="nucleotide sequence ID" value="XM_001710002.1"/>
</dbReference>
<organism evidence="10 11">
    <name type="scientific">Giardia intestinalis (strain ATCC 50803 / WB clone C6)</name>
    <name type="common">Giardia lamblia</name>
    <dbReference type="NCBI Taxonomy" id="184922"/>
    <lineage>
        <taxon>Eukaryota</taxon>
        <taxon>Metamonada</taxon>
        <taxon>Diplomonadida</taxon>
        <taxon>Hexamitidae</taxon>
        <taxon>Giardiinae</taxon>
        <taxon>Giardia</taxon>
    </lineage>
</organism>
<evidence type="ECO:0000313" key="10">
    <source>
        <dbReference type="EMBL" id="KAE8303047.1"/>
    </source>
</evidence>
<dbReference type="InterPro" id="IPR000719">
    <property type="entry name" value="Prot_kinase_dom"/>
</dbReference>
<evidence type="ECO:0000256" key="2">
    <source>
        <dbReference type="ARBA" id="ARBA00022527"/>
    </source>
</evidence>
<dbReference type="InterPro" id="IPR050660">
    <property type="entry name" value="NEK_Ser/Thr_kinase"/>
</dbReference>
<evidence type="ECO:0000256" key="1">
    <source>
        <dbReference type="ARBA" id="ARBA00012513"/>
    </source>
</evidence>
<dbReference type="InterPro" id="IPR008271">
    <property type="entry name" value="Ser/Thr_kinase_AS"/>
</dbReference>
<keyword evidence="5 10" id="KW-0418">Kinase</keyword>
<evidence type="ECO:0000256" key="6">
    <source>
        <dbReference type="ARBA" id="ARBA00022840"/>
    </source>
</evidence>